<protein>
    <submittedName>
        <fullName evidence="2">Uncharacterized protein</fullName>
    </submittedName>
</protein>
<evidence type="ECO:0000313" key="2">
    <source>
        <dbReference type="EMBL" id="PIZ45655.1"/>
    </source>
</evidence>
<reference evidence="3" key="1">
    <citation type="submission" date="2017-09" db="EMBL/GenBank/DDBJ databases">
        <title>Depth-based differentiation of microbial function through sediment-hosted aquifers and enrichment of novel symbionts in the deep terrestrial subsurface.</title>
        <authorList>
            <person name="Probst A.J."/>
            <person name="Ladd B."/>
            <person name="Jarett J.K."/>
            <person name="Geller-Mcgrath D.E."/>
            <person name="Sieber C.M.K."/>
            <person name="Emerson J.B."/>
            <person name="Anantharaman K."/>
            <person name="Thomas B.C."/>
            <person name="Malmstrom R."/>
            <person name="Stieglmeier M."/>
            <person name="Klingl A."/>
            <person name="Woyke T."/>
            <person name="Ryan C.M."/>
            <person name="Banfield J.F."/>
        </authorList>
    </citation>
    <scope>NUCLEOTIDE SEQUENCE [LARGE SCALE GENOMIC DNA]</scope>
</reference>
<name>A0A2M7THG6_UNCKA</name>
<evidence type="ECO:0000313" key="3">
    <source>
        <dbReference type="Proteomes" id="UP000228920"/>
    </source>
</evidence>
<organism evidence="2 3">
    <name type="scientific">candidate division WWE3 bacterium CG_4_10_14_0_2_um_filter_41_14</name>
    <dbReference type="NCBI Taxonomy" id="1975072"/>
    <lineage>
        <taxon>Bacteria</taxon>
        <taxon>Katanobacteria</taxon>
    </lineage>
</organism>
<accession>A0A2M7THG6</accession>
<sequence>MGNAQCIFDVFHVKENSMTDNQASNGGSNGGGSNSGSGLVPILFFVLLGLGLLMLMGAGRDPATGEFKIPDDGPARAASSISRGLETVGAFAQNRLMSPSAEANNQNAVTVNNYMPAPGPIEVNLTIPAMDPGVYSGIQATLDQMNGKLDMHTGMLGNIQLSQDEIQEGQALIGFCLQYYNTPDADLQPGILDRLVSFLQKIIPGGNDGSRPVAEQYRQVGGREGVIQACERLFTEFSP</sequence>
<gene>
    <name evidence="2" type="ORF">COY32_04850</name>
</gene>
<feature type="transmembrane region" description="Helical" evidence="1">
    <location>
        <begin position="38"/>
        <end position="58"/>
    </location>
</feature>
<dbReference type="AlphaFoldDB" id="A0A2M7THG6"/>
<keyword evidence="1" id="KW-1133">Transmembrane helix</keyword>
<dbReference type="Proteomes" id="UP000228920">
    <property type="component" value="Unassembled WGS sequence"/>
</dbReference>
<keyword evidence="1" id="KW-0812">Transmembrane</keyword>
<evidence type="ECO:0000256" key="1">
    <source>
        <dbReference type="SAM" id="Phobius"/>
    </source>
</evidence>
<keyword evidence="1" id="KW-0472">Membrane</keyword>
<proteinExistence type="predicted"/>
<comment type="caution">
    <text evidence="2">The sequence shown here is derived from an EMBL/GenBank/DDBJ whole genome shotgun (WGS) entry which is preliminary data.</text>
</comment>
<dbReference type="EMBL" id="PFNL01000126">
    <property type="protein sequence ID" value="PIZ45655.1"/>
    <property type="molecule type" value="Genomic_DNA"/>
</dbReference>